<organism evidence="1 2">
    <name type="scientific">Melastoma candidum</name>
    <dbReference type="NCBI Taxonomy" id="119954"/>
    <lineage>
        <taxon>Eukaryota</taxon>
        <taxon>Viridiplantae</taxon>
        <taxon>Streptophyta</taxon>
        <taxon>Embryophyta</taxon>
        <taxon>Tracheophyta</taxon>
        <taxon>Spermatophyta</taxon>
        <taxon>Magnoliopsida</taxon>
        <taxon>eudicotyledons</taxon>
        <taxon>Gunneridae</taxon>
        <taxon>Pentapetalae</taxon>
        <taxon>rosids</taxon>
        <taxon>malvids</taxon>
        <taxon>Myrtales</taxon>
        <taxon>Melastomataceae</taxon>
        <taxon>Melastomatoideae</taxon>
        <taxon>Melastomateae</taxon>
        <taxon>Melastoma</taxon>
    </lineage>
</organism>
<reference evidence="2" key="1">
    <citation type="journal article" date="2023" name="Front. Plant Sci.">
        <title>Chromosomal-level genome assembly of Melastoma candidum provides insights into trichome evolution.</title>
        <authorList>
            <person name="Zhong Y."/>
            <person name="Wu W."/>
            <person name="Sun C."/>
            <person name="Zou P."/>
            <person name="Liu Y."/>
            <person name="Dai S."/>
            <person name="Zhou R."/>
        </authorList>
    </citation>
    <scope>NUCLEOTIDE SEQUENCE [LARGE SCALE GENOMIC DNA]</scope>
</reference>
<evidence type="ECO:0000313" key="2">
    <source>
        <dbReference type="Proteomes" id="UP001057402"/>
    </source>
</evidence>
<sequence length="322" mass="36360">MAKERGVPFSVHSVTLIMRYLHRKKTIKEFVGVFEDVDLKSRDPQLCNLLLEVMLRSGRSEDARKVLDDMLVDTQMIISGDVVLSALLWRVRYFEIHSGMDNIVGLVLRFGELGFFPSLVDVGVCNIVLSGLGRRRDLGRMNKLMGVMMERKVSPNVATFGIPINNLCKCRKVSEALEIFKRMRGGIGCDSSNRVFAGQAGCADVVLTKLKEAGFSLDIVSYNDLISGFCWKSRVQRPYELLEDMETAGVKPNTRMFNALLRGFSRKTCWRKAFELTDWMTEKTCRSDYVTMEILTEWLSAVGEMGKLKSFSQGYEVSVAAI</sequence>
<keyword evidence="2" id="KW-1185">Reference proteome</keyword>
<dbReference type="EMBL" id="CM042884">
    <property type="protein sequence ID" value="KAI4369863.1"/>
    <property type="molecule type" value="Genomic_DNA"/>
</dbReference>
<comment type="caution">
    <text evidence="1">The sequence shown here is derived from an EMBL/GenBank/DDBJ whole genome shotgun (WGS) entry which is preliminary data.</text>
</comment>
<proteinExistence type="predicted"/>
<evidence type="ECO:0000313" key="1">
    <source>
        <dbReference type="EMBL" id="KAI4369863.1"/>
    </source>
</evidence>
<accession>A0ACB9QUD1</accession>
<gene>
    <name evidence="1" type="ORF">MLD38_018261</name>
</gene>
<protein>
    <submittedName>
        <fullName evidence="1">Uncharacterized protein</fullName>
    </submittedName>
</protein>
<dbReference type="Proteomes" id="UP001057402">
    <property type="component" value="Chromosome 5"/>
</dbReference>
<name>A0ACB9QUD1_9MYRT</name>